<dbReference type="RefSeq" id="WP_121441829.1">
    <property type="nucleotide sequence ID" value="NZ_RCDA01000001.1"/>
</dbReference>
<dbReference type="OrthoDB" id="6903337at2"/>
<evidence type="ECO:0000313" key="1">
    <source>
        <dbReference type="EMBL" id="RLK51414.1"/>
    </source>
</evidence>
<keyword evidence="2" id="KW-1185">Reference proteome</keyword>
<evidence type="ECO:0000313" key="2">
    <source>
        <dbReference type="Proteomes" id="UP000275461"/>
    </source>
</evidence>
<dbReference type="EMBL" id="RCDA01000001">
    <property type="protein sequence ID" value="RLK51414.1"/>
    <property type="molecule type" value="Genomic_DNA"/>
</dbReference>
<accession>A0A498C5A8</accession>
<dbReference type="Proteomes" id="UP000275461">
    <property type="component" value="Unassembled WGS sequence"/>
</dbReference>
<name>A0A498C5A8_9GAMM</name>
<gene>
    <name evidence="1" type="ORF">DFR31_1350</name>
</gene>
<sequence length="95" mass="10800">MRPSATTLPSDPVRYRDDDYYTLRQLDEHLGCAKGTTFRRFRRAALQEGRDFHQLCPGRDEALIGQLIEAGRAYPAPPRVLLIRAEACRNLLQSG</sequence>
<comment type="caution">
    <text evidence="1">The sequence shown here is derived from an EMBL/GenBank/DDBJ whole genome shotgun (WGS) entry which is preliminary data.</text>
</comment>
<dbReference type="AlphaFoldDB" id="A0A498C5A8"/>
<protein>
    <submittedName>
        <fullName evidence="1">Uncharacterized protein</fullName>
    </submittedName>
</protein>
<proteinExistence type="predicted"/>
<organism evidence="1 2">
    <name type="scientific">Alkalispirillum mobile</name>
    <dbReference type="NCBI Taxonomy" id="85925"/>
    <lineage>
        <taxon>Bacteria</taxon>
        <taxon>Pseudomonadati</taxon>
        <taxon>Pseudomonadota</taxon>
        <taxon>Gammaproteobacteria</taxon>
        <taxon>Chromatiales</taxon>
        <taxon>Ectothiorhodospiraceae</taxon>
        <taxon>Alkalispirillum</taxon>
    </lineage>
</organism>
<reference evidence="1 2" key="1">
    <citation type="submission" date="2018-10" db="EMBL/GenBank/DDBJ databases">
        <title>Genomic Encyclopedia of Type Strains, Phase IV (KMG-IV): sequencing the most valuable type-strain genomes for metagenomic binning, comparative biology and taxonomic classification.</title>
        <authorList>
            <person name="Goeker M."/>
        </authorList>
    </citation>
    <scope>NUCLEOTIDE SEQUENCE [LARGE SCALE GENOMIC DNA]</scope>
    <source>
        <strain evidence="1 2">DSM 12769</strain>
    </source>
</reference>